<evidence type="ECO:0000256" key="2">
    <source>
        <dbReference type="ARBA" id="ARBA00023002"/>
    </source>
</evidence>
<dbReference type="PANTHER" id="PTHR42901:SF1">
    <property type="entry name" value="ALCOHOL DEHYDROGENASE"/>
    <property type="match status" value="1"/>
</dbReference>
<gene>
    <name evidence="5" type="ORF">BS50DRAFT_581638</name>
</gene>
<protein>
    <submittedName>
        <fullName evidence="5">NAD(P)-binding protein</fullName>
    </submittedName>
</protein>
<dbReference type="SMART" id="SM00822">
    <property type="entry name" value="PKS_KR"/>
    <property type="match status" value="1"/>
</dbReference>
<keyword evidence="2" id="KW-0560">Oxidoreductase</keyword>
<dbReference type="CDD" id="cd05233">
    <property type="entry name" value="SDR_c"/>
    <property type="match status" value="1"/>
</dbReference>
<dbReference type="GO" id="GO:0016491">
    <property type="term" value="F:oxidoreductase activity"/>
    <property type="evidence" value="ECO:0007669"/>
    <property type="project" value="UniProtKB-KW"/>
</dbReference>
<proteinExistence type="inferred from homology"/>
<organism evidence="5 6">
    <name type="scientific">Corynespora cassiicola Philippines</name>
    <dbReference type="NCBI Taxonomy" id="1448308"/>
    <lineage>
        <taxon>Eukaryota</taxon>
        <taxon>Fungi</taxon>
        <taxon>Dikarya</taxon>
        <taxon>Ascomycota</taxon>
        <taxon>Pezizomycotina</taxon>
        <taxon>Dothideomycetes</taxon>
        <taxon>Pleosporomycetidae</taxon>
        <taxon>Pleosporales</taxon>
        <taxon>Corynesporascaceae</taxon>
        <taxon>Corynespora</taxon>
    </lineage>
</organism>
<dbReference type="AlphaFoldDB" id="A0A2T2PB41"/>
<dbReference type="PRINTS" id="PR00081">
    <property type="entry name" value="GDHRDH"/>
</dbReference>
<feature type="compositionally biased region" description="Polar residues" evidence="3">
    <location>
        <begin position="7"/>
        <end position="21"/>
    </location>
</feature>
<dbReference type="STRING" id="1448308.A0A2T2PB41"/>
<reference evidence="5 6" key="1">
    <citation type="journal article" date="2018" name="Front. Microbiol.">
        <title>Genome-Wide Analysis of Corynespora cassiicola Leaf Fall Disease Putative Effectors.</title>
        <authorList>
            <person name="Lopez D."/>
            <person name="Ribeiro S."/>
            <person name="Label P."/>
            <person name="Fumanal B."/>
            <person name="Venisse J.S."/>
            <person name="Kohler A."/>
            <person name="de Oliveira R.R."/>
            <person name="Labutti K."/>
            <person name="Lipzen A."/>
            <person name="Lail K."/>
            <person name="Bauer D."/>
            <person name="Ohm R.A."/>
            <person name="Barry K.W."/>
            <person name="Spatafora J."/>
            <person name="Grigoriev I.V."/>
            <person name="Martin F.M."/>
            <person name="Pujade-Renaud V."/>
        </authorList>
    </citation>
    <scope>NUCLEOTIDE SEQUENCE [LARGE SCALE GENOMIC DNA]</scope>
    <source>
        <strain evidence="5 6">Philippines</strain>
    </source>
</reference>
<dbReference type="InterPro" id="IPR057326">
    <property type="entry name" value="KR_dom"/>
</dbReference>
<dbReference type="Gene3D" id="3.40.50.720">
    <property type="entry name" value="NAD(P)-binding Rossmann-like Domain"/>
    <property type="match status" value="1"/>
</dbReference>
<dbReference type="SUPFAM" id="SSF51735">
    <property type="entry name" value="NAD(P)-binding Rossmann-fold domains"/>
    <property type="match status" value="1"/>
</dbReference>
<feature type="region of interest" description="Disordered" evidence="3">
    <location>
        <begin position="1"/>
        <end position="25"/>
    </location>
</feature>
<dbReference type="InterPro" id="IPR002347">
    <property type="entry name" value="SDR_fam"/>
</dbReference>
<feature type="domain" description="Ketoreductase" evidence="4">
    <location>
        <begin position="31"/>
        <end position="204"/>
    </location>
</feature>
<sequence length="298" mass="31748">MAPFPSPTSAFHSTTYPSLSPTRPELSAKGKSILITGGGTGIGSETALYFAKAGASRLALLGRREQPLLDTKASIQQQFPSIEIFTAPTDVTNKGQVDAAFAKFAGSGKIDVVVSNAAVRGPMETVRDVDTDEFLAAVDTNIRGSFYVAKATLAHGAKDAVVIEVNSAAAHLNMAPGGLTAYSASKLAVFRLWDSLGFANPDMSVFHTHPGIVDTDMNKDAGGVKAFGYEDHASLPASFHVWLASPEAKFLKGKFLYVNWDVDELKAQAKDIESGNKFDIGLVGWPFGDDNWKLTAEF</sequence>
<evidence type="ECO:0000313" key="5">
    <source>
        <dbReference type="EMBL" id="PSN74875.1"/>
    </source>
</evidence>
<name>A0A2T2PB41_CORCC</name>
<accession>A0A2T2PB41</accession>
<comment type="similarity">
    <text evidence="1">Belongs to the short-chain dehydrogenases/reductases (SDR) family.</text>
</comment>
<dbReference type="PANTHER" id="PTHR42901">
    <property type="entry name" value="ALCOHOL DEHYDROGENASE"/>
    <property type="match status" value="1"/>
</dbReference>
<dbReference type="InterPro" id="IPR036291">
    <property type="entry name" value="NAD(P)-bd_dom_sf"/>
</dbReference>
<dbReference type="EMBL" id="KZ678128">
    <property type="protein sequence ID" value="PSN74875.1"/>
    <property type="molecule type" value="Genomic_DNA"/>
</dbReference>
<evidence type="ECO:0000313" key="6">
    <source>
        <dbReference type="Proteomes" id="UP000240883"/>
    </source>
</evidence>
<keyword evidence="6" id="KW-1185">Reference proteome</keyword>
<evidence type="ECO:0000259" key="4">
    <source>
        <dbReference type="SMART" id="SM00822"/>
    </source>
</evidence>
<dbReference type="Pfam" id="PF00106">
    <property type="entry name" value="adh_short"/>
    <property type="match status" value="1"/>
</dbReference>
<dbReference type="OrthoDB" id="1933717at2759"/>
<evidence type="ECO:0000256" key="1">
    <source>
        <dbReference type="ARBA" id="ARBA00006484"/>
    </source>
</evidence>
<evidence type="ECO:0000256" key="3">
    <source>
        <dbReference type="SAM" id="MobiDB-lite"/>
    </source>
</evidence>
<dbReference type="Proteomes" id="UP000240883">
    <property type="component" value="Unassembled WGS sequence"/>
</dbReference>